<evidence type="ECO:0000259" key="3">
    <source>
        <dbReference type="Pfam" id="PF18451"/>
    </source>
</evidence>
<dbReference type="Proteomes" id="UP000662939">
    <property type="component" value="Chromosome"/>
</dbReference>
<dbReference type="EMBL" id="CP070496">
    <property type="protein sequence ID" value="QSB06034.1"/>
    <property type="molecule type" value="Genomic_DNA"/>
</dbReference>
<evidence type="ECO:0000313" key="5">
    <source>
        <dbReference type="Proteomes" id="UP000662939"/>
    </source>
</evidence>
<feature type="domain" description="tRNA nuclease CdiA C-terminal" evidence="3">
    <location>
        <begin position="169"/>
        <end position="248"/>
    </location>
</feature>
<keyword evidence="1" id="KW-0175">Coiled coil</keyword>
<dbReference type="GO" id="GO:0004549">
    <property type="term" value="F:tRNA-specific ribonuclease activity"/>
    <property type="evidence" value="ECO:0007669"/>
    <property type="project" value="InterPro"/>
</dbReference>
<evidence type="ECO:0000313" key="4">
    <source>
        <dbReference type="EMBL" id="QSB06034.1"/>
    </source>
</evidence>
<gene>
    <name evidence="4" type="ORF">JQS30_03675</name>
</gene>
<protein>
    <recommendedName>
        <fullName evidence="3">tRNA nuclease CdiA C-terminal domain-containing protein</fullName>
    </recommendedName>
</protein>
<keyword evidence="5" id="KW-1185">Reference proteome</keyword>
<reference evidence="4" key="1">
    <citation type="submission" date="2021-02" db="EMBL/GenBank/DDBJ databases">
        <title>Natronoglycomyces albus gen. nov., sp. nov, a haloalkaliphilic actinobacterium from a soda solonchak soil.</title>
        <authorList>
            <person name="Sorokin D.Y."/>
            <person name="Khijniak T.V."/>
            <person name="Zakharycheva A.P."/>
            <person name="Boueva O.V."/>
            <person name="Ariskina E.V."/>
            <person name="Hahnke R.L."/>
            <person name="Bunk B."/>
            <person name="Sproer C."/>
            <person name="Schumann P."/>
            <person name="Evtushenko L.I."/>
            <person name="Kublanov I.V."/>
        </authorList>
    </citation>
    <scope>NUCLEOTIDE SEQUENCE</scope>
    <source>
        <strain evidence="4">DSM 106290</strain>
    </source>
</reference>
<feature type="region of interest" description="Disordered" evidence="2">
    <location>
        <begin position="90"/>
        <end position="142"/>
    </location>
</feature>
<evidence type="ECO:0000256" key="1">
    <source>
        <dbReference type="SAM" id="Coils"/>
    </source>
</evidence>
<dbReference type="CDD" id="cd13442">
    <property type="entry name" value="CDI_toxin_Bp1026b-like"/>
    <property type="match status" value="1"/>
</dbReference>
<dbReference type="Gene3D" id="3.40.1350.120">
    <property type="match status" value="1"/>
</dbReference>
<dbReference type="AlphaFoldDB" id="A0A895XL26"/>
<accession>A0A895XL26</accession>
<organism evidence="4 5">
    <name type="scientific">Natronoglycomyces albus</name>
    <dbReference type="NCBI Taxonomy" id="2811108"/>
    <lineage>
        <taxon>Bacteria</taxon>
        <taxon>Bacillati</taxon>
        <taxon>Actinomycetota</taxon>
        <taxon>Actinomycetes</taxon>
        <taxon>Glycomycetales</taxon>
        <taxon>Glycomycetaceae</taxon>
        <taxon>Natronoglycomyces</taxon>
    </lineage>
</organism>
<dbReference type="Pfam" id="PF18451">
    <property type="entry name" value="CdiA_C"/>
    <property type="match status" value="1"/>
</dbReference>
<dbReference type="RefSeq" id="WP_213172045.1">
    <property type="nucleotide sequence ID" value="NZ_CP070496.1"/>
</dbReference>
<evidence type="ECO:0000256" key="2">
    <source>
        <dbReference type="SAM" id="MobiDB-lite"/>
    </source>
</evidence>
<feature type="coiled-coil region" evidence="1">
    <location>
        <begin position="51"/>
        <end position="78"/>
    </location>
</feature>
<dbReference type="InterPro" id="IPR033806">
    <property type="entry name" value="CDI_toxin_Bp1026b-like"/>
</dbReference>
<name>A0A895XL26_9ACTN</name>
<proteinExistence type="predicted"/>
<dbReference type="InterPro" id="IPR040559">
    <property type="entry name" value="CdiA_C"/>
</dbReference>
<sequence>MSQLEEFSSTVDHGCQQIEEVTATCEGAMTQAEAIASAYVSLGAETPASQAESMRSRIEAAVSQLAAARSQLEEAQSIAMALSSGLLATKGVTPPTSTGRSATPNSSPGLWTQPSLAPSPDRSPRGEPSELSGASAKNRAITRENETAKTLAMAGYDIQQNPPPNEHGKEPDYVIEGEYWDCYAPTSHTEVKGIHGTLEKKARKKRQAERIVINCDDNDVSPVQLQERLQRLPIKRLKEVKIVKNGTIIDVYPVERK</sequence>
<dbReference type="KEGG" id="nav:JQS30_03675"/>
<feature type="compositionally biased region" description="Polar residues" evidence="2">
    <location>
        <begin position="94"/>
        <end position="116"/>
    </location>
</feature>